<gene>
    <name evidence="2" type="ORF">TWF696_002317</name>
</gene>
<comment type="caution">
    <text evidence="2">The sequence shown here is derived from an EMBL/GenBank/DDBJ whole genome shotgun (WGS) entry which is preliminary data.</text>
</comment>
<feature type="compositionally biased region" description="Low complexity" evidence="1">
    <location>
        <begin position="12"/>
        <end position="22"/>
    </location>
</feature>
<evidence type="ECO:0000313" key="3">
    <source>
        <dbReference type="Proteomes" id="UP001375240"/>
    </source>
</evidence>
<feature type="compositionally biased region" description="Low complexity" evidence="1">
    <location>
        <begin position="55"/>
        <end position="73"/>
    </location>
</feature>
<feature type="compositionally biased region" description="Polar residues" evidence="1">
    <location>
        <begin position="44"/>
        <end position="54"/>
    </location>
</feature>
<feature type="region of interest" description="Disordered" evidence="1">
    <location>
        <begin position="1"/>
        <end position="136"/>
    </location>
</feature>
<name>A0AAV9U886_9PEZI</name>
<dbReference type="Proteomes" id="UP001375240">
    <property type="component" value="Unassembled WGS sequence"/>
</dbReference>
<protein>
    <submittedName>
        <fullName evidence="2">Uncharacterized protein</fullName>
    </submittedName>
</protein>
<keyword evidence="3" id="KW-1185">Reference proteome</keyword>
<reference evidence="2 3" key="1">
    <citation type="submission" date="2019-10" db="EMBL/GenBank/DDBJ databases">
        <authorList>
            <person name="Palmer J.M."/>
        </authorList>
    </citation>
    <scope>NUCLEOTIDE SEQUENCE [LARGE SCALE GENOMIC DNA]</scope>
    <source>
        <strain evidence="2 3">TWF696</strain>
    </source>
</reference>
<accession>A0AAV9U886</accession>
<dbReference type="EMBL" id="JAVHNQ010000012">
    <property type="protein sequence ID" value="KAK6335545.1"/>
    <property type="molecule type" value="Genomic_DNA"/>
</dbReference>
<evidence type="ECO:0000256" key="1">
    <source>
        <dbReference type="SAM" id="MobiDB-lite"/>
    </source>
</evidence>
<organism evidence="2 3">
    <name type="scientific">Orbilia brochopaga</name>
    <dbReference type="NCBI Taxonomy" id="3140254"/>
    <lineage>
        <taxon>Eukaryota</taxon>
        <taxon>Fungi</taxon>
        <taxon>Dikarya</taxon>
        <taxon>Ascomycota</taxon>
        <taxon>Pezizomycotina</taxon>
        <taxon>Orbiliomycetes</taxon>
        <taxon>Orbiliales</taxon>
        <taxon>Orbiliaceae</taxon>
        <taxon>Orbilia</taxon>
    </lineage>
</organism>
<evidence type="ECO:0000313" key="2">
    <source>
        <dbReference type="EMBL" id="KAK6335545.1"/>
    </source>
</evidence>
<sequence length="189" mass="19379">MSRNLSDDEDMTSSTPSSPSTPVTASANPHIPLPPLLDLKTPPQSQDSTPYASRTATGSLSGPSGPSSATAASRSDSIGGSSTHPPQLQTGASTASSAGIYDEATGEITASPTMRRPSGVVSPNVGSGPASTMSNGVSVMHSTEPGVPAWLTKRGLEEIANCEERLLDRQFSTHMYGSIFSDKDVTGSK</sequence>
<feature type="compositionally biased region" description="Polar residues" evidence="1">
    <location>
        <begin position="74"/>
        <end position="97"/>
    </location>
</feature>
<proteinExistence type="predicted"/>
<dbReference type="AlphaFoldDB" id="A0AAV9U886"/>